<keyword evidence="2" id="KW-1185">Reference proteome</keyword>
<protein>
    <submittedName>
        <fullName evidence="1">Uncharacterized protein</fullName>
    </submittedName>
</protein>
<name>A0A9Q8SMV6_9PEZI</name>
<accession>A0A9Q8SMV6</accession>
<gene>
    <name evidence="1" type="ORF">CLUP02_05777</name>
</gene>
<proteinExistence type="predicted"/>
<dbReference type="RefSeq" id="XP_049141925.1">
    <property type="nucleotide sequence ID" value="XM_049284782.1"/>
</dbReference>
<dbReference type="Proteomes" id="UP000830671">
    <property type="component" value="Chromosome 3"/>
</dbReference>
<reference evidence="1" key="1">
    <citation type="journal article" date="2021" name="Mol. Plant Microbe Interact.">
        <title>Complete Genome Sequence of the Plant-Pathogenic Fungus Colletotrichum lupini.</title>
        <authorList>
            <person name="Baroncelli R."/>
            <person name="Pensec F."/>
            <person name="Da Lio D."/>
            <person name="Boufleur T."/>
            <person name="Vicente I."/>
            <person name="Sarrocco S."/>
            <person name="Picot A."/>
            <person name="Baraldi E."/>
            <person name="Sukno S."/>
            <person name="Thon M."/>
            <person name="Le Floch G."/>
        </authorList>
    </citation>
    <scope>NUCLEOTIDE SEQUENCE</scope>
    <source>
        <strain evidence="1">IMI 504893</strain>
    </source>
</reference>
<evidence type="ECO:0000313" key="1">
    <source>
        <dbReference type="EMBL" id="UQC80294.1"/>
    </source>
</evidence>
<dbReference type="GeneID" id="73339792"/>
<dbReference type="EMBL" id="CP019475">
    <property type="protein sequence ID" value="UQC80294.1"/>
    <property type="molecule type" value="Genomic_DNA"/>
</dbReference>
<evidence type="ECO:0000313" key="2">
    <source>
        <dbReference type="Proteomes" id="UP000830671"/>
    </source>
</evidence>
<organism evidence="1 2">
    <name type="scientific">Colletotrichum lupini</name>
    <dbReference type="NCBI Taxonomy" id="145971"/>
    <lineage>
        <taxon>Eukaryota</taxon>
        <taxon>Fungi</taxon>
        <taxon>Dikarya</taxon>
        <taxon>Ascomycota</taxon>
        <taxon>Pezizomycotina</taxon>
        <taxon>Sordariomycetes</taxon>
        <taxon>Hypocreomycetidae</taxon>
        <taxon>Glomerellales</taxon>
        <taxon>Glomerellaceae</taxon>
        <taxon>Colletotrichum</taxon>
        <taxon>Colletotrichum acutatum species complex</taxon>
    </lineage>
</organism>
<sequence>MSGAPLRVGFASQIRSCAVDLQCWNPLFGGVQGGVWPAGVAGGMEGRSVVFRASGLCWKSNKERPMADSD</sequence>
<dbReference type="KEGG" id="clup:CLUP02_05777"/>
<dbReference type="AlphaFoldDB" id="A0A9Q8SMV6"/>